<feature type="compositionally biased region" description="Polar residues" evidence="2">
    <location>
        <begin position="1594"/>
        <end position="1614"/>
    </location>
</feature>
<feature type="compositionally biased region" description="Polar residues" evidence="2">
    <location>
        <begin position="1754"/>
        <end position="1766"/>
    </location>
</feature>
<keyword evidence="7" id="KW-1185">Reference proteome</keyword>
<feature type="compositionally biased region" description="Polar residues" evidence="2">
    <location>
        <begin position="2275"/>
        <end position="2284"/>
    </location>
</feature>
<gene>
    <name evidence="6" type="ordered locus">Nmlp_3709</name>
</gene>
<dbReference type="Gene3D" id="2.60.40.10">
    <property type="entry name" value="Immunoglobulins"/>
    <property type="match status" value="2"/>
</dbReference>
<keyword evidence="1" id="KW-0732">Signal</keyword>
<dbReference type="GO" id="GO:0007156">
    <property type="term" value="P:homophilic cell adhesion via plasma membrane adhesion molecules"/>
    <property type="evidence" value="ECO:0007669"/>
    <property type="project" value="InterPro"/>
</dbReference>
<dbReference type="SUPFAM" id="SSF49299">
    <property type="entry name" value="PKD domain"/>
    <property type="match status" value="1"/>
</dbReference>
<evidence type="ECO:0000256" key="2">
    <source>
        <dbReference type="SAM" id="MobiDB-lite"/>
    </source>
</evidence>
<dbReference type="InterPro" id="IPR017868">
    <property type="entry name" value="Filamin/ABP280_repeat-like"/>
</dbReference>
<dbReference type="Pfam" id="PF17963">
    <property type="entry name" value="Big_9"/>
    <property type="match status" value="2"/>
</dbReference>
<feature type="compositionally biased region" description="Polar residues" evidence="2">
    <location>
        <begin position="2158"/>
        <end position="2172"/>
    </location>
</feature>
<feature type="region of interest" description="Disordered" evidence="2">
    <location>
        <begin position="2123"/>
        <end position="2181"/>
    </location>
</feature>
<dbReference type="InterPro" id="IPR002126">
    <property type="entry name" value="Cadherin-like_dom"/>
</dbReference>
<evidence type="ECO:0000259" key="5">
    <source>
        <dbReference type="PROSITE" id="PS50268"/>
    </source>
</evidence>
<feature type="region of interest" description="Disordered" evidence="2">
    <location>
        <begin position="344"/>
        <end position="364"/>
    </location>
</feature>
<dbReference type="Proteomes" id="UP000011867">
    <property type="component" value="Chromosome"/>
</dbReference>
<dbReference type="InterPro" id="IPR026453">
    <property type="entry name" value="PGF_pre_PGF"/>
</dbReference>
<feature type="region of interest" description="Disordered" evidence="2">
    <location>
        <begin position="2465"/>
        <end position="2503"/>
    </location>
</feature>
<feature type="region of interest" description="Disordered" evidence="2">
    <location>
        <begin position="1577"/>
        <end position="1622"/>
    </location>
</feature>
<dbReference type="CDD" id="cd00146">
    <property type="entry name" value="PKD"/>
    <property type="match status" value="1"/>
</dbReference>
<dbReference type="NCBIfam" id="TIGR04213">
    <property type="entry name" value="PGF_pre_PGF"/>
    <property type="match status" value="1"/>
</dbReference>
<dbReference type="Pfam" id="PF07581">
    <property type="entry name" value="Glug"/>
    <property type="match status" value="3"/>
</dbReference>
<dbReference type="Gene3D" id="2.160.20.110">
    <property type="match status" value="3"/>
</dbReference>
<accession>M1Y5H9</accession>
<feature type="domain" description="Cadherin" evidence="5">
    <location>
        <begin position="1618"/>
        <end position="1721"/>
    </location>
</feature>
<feature type="transmembrane region" description="Helical" evidence="3">
    <location>
        <begin position="2507"/>
        <end position="2525"/>
    </location>
</feature>
<evidence type="ECO:0000256" key="3">
    <source>
        <dbReference type="SAM" id="Phobius"/>
    </source>
</evidence>
<dbReference type="InterPro" id="IPR035986">
    <property type="entry name" value="PKD_dom_sf"/>
</dbReference>
<dbReference type="GO" id="GO:0005509">
    <property type="term" value="F:calcium ion binding"/>
    <property type="evidence" value="ECO:0007669"/>
    <property type="project" value="InterPro"/>
</dbReference>
<dbReference type="InterPro" id="IPR013783">
    <property type="entry name" value="Ig-like_fold"/>
</dbReference>
<dbReference type="Pfam" id="PF07705">
    <property type="entry name" value="CARDB"/>
    <property type="match status" value="1"/>
</dbReference>
<evidence type="ECO:0000259" key="4">
    <source>
        <dbReference type="PROSITE" id="PS50093"/>
    </source>
</evidence>
<dbReference type="InterPro" id="IPR011493">
    <property type="entry name" value="GLUG"/>
</dbReference>
<proteinExistence type="predicted"/>
<dbReference type="SMART" id="SM00089">
    <property type="entry name" value="PKD"/>
    <property type="match status" value="1"/>
</dbReference>
<feature type="region of interest" description="Disordered" evidence="2">
    <location>
        <begin position="1723"/>
        <end position="1794"/>
    </location>
</feature>
<evidence type="ECO:0000256" key="1">
    <source>
        <dbReference type="ARBA" id="ARBA00022729"/>
    </source>
</evidence>
<dbReference type="eggNOG" id="arCOG07554">
    <property type="taxonomic scope" value="Archaea"/>
</dbReference>
<dbReference type="PROSITE" id="PS50194">
    <property type="entry name" value="FILAMIN_REPEAT"/>
    <property type="match status" value="1"/>
</dbReference>
<dbReference type="InterPro" id="IPR022409">
    <property type="entry name" value="PKD/Chitinase_dom"/>
</dbReference>
<feature type="compositionally biased region" description="Polar residues" evidence="2">
    <location>
        <begin position="1726"/>
        <end position="1738"/>
    </location>
</feature>
<dbReference type="Pfam" id="PF13205">
    <property type="entry name" value="Big_5"/>
    <property type="match status" value="1"/>
</dbReference>
<feature type="compositionally biased region" description="Gly residues" evidence="2">
    <location>
        <begin position="2128"/>
        <end position="2140"/>
    </location>
</feature>
<dbReference type="Pfam" id="PF18911">
    <property type="entry name" value="PKD_4"/>
    <property type="match status" value="1"/>
</dbReference>
<feature type="compositionally biased region" description="Polar residues" evidence="2">
    <location>
        <begin position="2465"/>
        <end position="2502"/>
    </location>
</feature>
<keyword evidence="3" id="KW-0812">Transmembrane</keyword>
<feature type="compositionally biased region" description="Polar residues" evidence="2">
    <location>
        <begin position="1775"/>
        <end position="1785"/>
    </location>
</feature>
<name>M1Y5H9_NATM8</name>
<protein>
    <submittedName>
        <fullName evidence="6">Probable secreted glycoprotein</fullName>
    </submittedName>
</protein>
<sequence>MLATSGGFVGTATTAAGNTAPDCGTISYTTNSSGWHEVTNVSQLQCINQNHSDATSLSDALSKNYVQTRDIDASGTSNWNTRSSFTDTFFVFSAPETVELSYAPIDSGSLTVTDTADGTSLSFNVVDANSGEIDLTEEPDGDVKVSYDTQSPRTLGFEPIGNRTDEFTGAFDGSSHTISNLFINRSGRDQIGLFGNILGVTITNVGLTSVDITGNEDTGGVAGEVGGRSSQVSHSFVTGDISADGSAGGVVGTVTRGTLEDSYANVTVTSPGNFIGGVVGFVNVGTVQRTYATGAVSGLNSGGVSGFSGSGTVQNSYWDKGTTDQGSVIAIDNGGTTSGLTGYGSTSDATPAPEIQGSSASSNMGNLDFTSTWETVENDDAGTTGDGYPILQSIDRQAQLEAQDVHAYAGGDGSTDNPYEIANWYHLNNTRENLDAEFILTADLDSNTAGYDDVASSSANGGNGFDPIGDGGSRFTGTFNGTGHTISSLSIDRGGTFDVGLFGYVNGGIIENVGVKNADITGKERVGGLVGKNFGTVSNSYATGNVYGDKEVGGLVGFNFGNTTASYATSDVSGTGNDLGGLVGSNVGNTSGSYATGNVSGTGIKNVGGLAGISEGEITESYATGTISGNNLVGGLVGVNTGTVTESYATGNVSGTGDVVGGLVARNFGATVTKSYATGSVTGIKGVGGLVGVNSGISSAKVSESYAAGSVTGTDDVGGLVGVNNRTVSDSYWDTARTNQSDGVGRDAGGTANNLIGLTTAEMTGTRAPGNMGPFDFSSTWQTTGDDGSVKGYGVFYPTLQNNTQQPAPSATLYAGGDGSAGAPYEIANWYHLDNVRQNLGSEFVLTADLDSNTAGYDDVASSSANGGNGFDPIGDDSSRFTGTFNGTGHTISDLFIDRSVYVGLFGYVDGGRVENVGVVDADISVTIQWMGGLVGYNDQGTVSGSYATGHVSGGTNDGNHVGGLVGENNGGTVTESHAASSVGGLVWIGGLVGTNEGGLITESYATGDVSSGSGAGGLIGKNSGTVTESYATGDASGVITVVGGLAGQNSGTINESYATGDVEAAAIVGGLVGRIKSGTVSGSYAIGDVTGDNDRAGGFAGEKNGGTITDGYWDDEAATVTEGGSTVDNQGVSDGGGDVIALTTTEMQRFAPLANMDGFSFESPETWLVTSGYPALAWESVTELTVDSAESTSPTVGENESGTITVTAKESGTDTGEGVTIEVVSDDGLDGFGTGETKVTDTSGQVIFTFDEPDDGTYNPKFAWADDTTVSATPTVTIDTTAPTIDSATRVDDTTIDVDFSDGGAGIEKNSISSGDFSLDSGSISTIDTSGVTDGGTGTQTVTINLNSAVDSDTVTVSLQSDGIDDIARNTQTSGSADASNMDGVAPTFDSVSKTDDTTITATIADGVNVDESSIARSDFSLSTGSISSISTTENGANTDVTLNLDSAVDVNTVDVSIAGSIADTSGNVLSSATKTVFSMDGVAPTISGGSLASDNGHVDVTFSEGVFQSDGSSALAAGDLTATVTQNGGTVSSASVSSLTKTDGSALAGGETTIRAQLSLIGTPADGVESVAIQPIDGSSVGDDDTNLMAGSDTTGSITLNDRTPPSLSDDSGGTDEETSGEIVADLTSNDNDQGALSVTKVKGNAANVGSPTAGDSGGLFTIASDGTVSFDPNGEFESESDADSSTTQITVVISDAAGNTNTQTVTATINGVNDPPAFDMASPSLSVSQDASATSIDEKLSVTDPDDEETVTWTVLSKPSHGSLSGLPASEPTGTDSVTPSGLTYEPDRDYAGSDSFDIQVSDPNGGTDTVTVSVITSQVNDAPTAISLTSTNVTQSGGTNAVVGRLSAADVDDSSHTFSLVSGGGDGDNAEFNVDSGDLRADDAGSLAEGDYDVRLEADDGSGGTYEKAVTISVADDIAPTITSSTPTDDATGVSETTDITITFSEDVVFGSGSVILREDDGGFSDSETFDVSTDTGSGDGTVSISGRNLTITPTSEFISSTGYAVQIDTGTLTDTAASPNDFGGIGDDATVNFITTDSMPPTASVDPDATVDKGESVSFDGTGSTDNVGIVSHDWDFDDGDTASGATTTHTFDNAGTYEVELTVADALNNEATAIRTITVESSGGGGGDSSGGSSGPDDTDAGQPSADEDTTHVVTGTRSEDGTTSFKVADSGGNGSITLDLRGTATGNSLSGAGSDGSDAGDGADTDAVVVDRLSIIPTESATREFELSVRTWPADSIESENETDDTGTDVTAPANQEETNDSVRTRTDPQASLDTTGSVPVGYVEVTHTNPDTDIENVTFRFRIQKSYLDERDVAPSAVALYRNETDGIVRLPTENVGDNTSHHVFEAESPGLSLFAIGSSGPAFAIERASGPADTLTVSEPVTVDATVRNLGRAAGAYTAELQSNGAVVAAREVELAPNSTRTVSLSFTPADPGEYTLTVGTVVAGTVSVQSDEALNASTQAPTEQANPQQIPGTTGESTQPAGDNGDTESATDASGPGFGVAVAFGVLLTVVVVLARRQS</sequence>
<dbReference type="InterPro" id="IPR032812">
    <property type="entry name" value="SbsA_Ig"/>
</dbReference>
<feature type="region of interest" description="Disordered" evidence="2">
    <location>
        <begin position="2239"/>
        <end position="2284"/>
    </location>
</feature>
<dbReference type="eggNOG" id="arCOG10954">
    <property type="taxonomic scope" value="Archaea"/>
</dbReference>
<feature type="domain" description="PKD" evidence="4">
    <location>
        <begin position="2045"/>
        <end position="2132"/>
    </location>
</feature>
<dbReference type="HOGENOM" id="CLU_228326_0_0_2"/>
<dbReference type="InterPro" id="IPR000601">
    <property type="entry name" value="PKD_dom"/>
</dbReference>
<dbReference type="EMBL" id="HF582854">
    <property type="protein sequence ID" value="CCQ37823.1"/>
    <property type="molecule type" value="Genomic_DNA"/>
</dbReference>
<dbReference type="KEGG" id="nmo:Nmlp_3709"/>
<keyword evidence="3" id="KW-1133">Transmembrane helix</keyword>
<dbReference type="PROSITE" id="PS50093">
    <property type="entry name" value="PKD"/>
    <property type="match status" value="1"/>
</dbReference>
<dbReference type="PROSITE" id="PS50268">
    <property type="entry name" value="CADHERIN_2"/>
    <property type="match status" value="1"/>
</dbReference>
<dbReference type="GO" id="GO:0016020">
    <property type="term" value="C:membrane"/>
    <property type="evidence" value="ECO:0007669"/>
    <property type="project" value="InterPro"/>
</dbReference>
<dbReference type="InterPro" id="IPR011635">
    <property type="entry name" value="CARDB"/>
</dbReference>
<organism evidence="6 7">
    <name type="scientific">Natronomonas moolapensis (strain DSM 18674 / CECT 7526 / JCM 14361 / 8.8.11)</name>
    <dbReference type="NCBI Taxonomy" id="268739"/>
    <lineage>
        <taxon>Archaea</taxon>
        <taxon>Methanobacteriati</taxon>
        <taxon>Methanobacteriota</taxon>
        <taxon>Stenosarchaea group</taxon>
        <taxon>Halobacteria</taxon>
        <taxon>Halobacteriales</taxon>
        <taxon>Natronomonadaceae</taxon>
        <taxon>Natronomonas</taxon>
    </lineage>
</organism>
<keyword evidence="3" id="KW-0472">Membrane</keyword>
<evidence type="ECO:0000313" key="7">
    <source>
        <dbReference type="Proteomes" id="UP000011867"/>
    </source>
</evidence>
<reference evidence="6 7" key="1">
    <citation type="journal article" date="2013" name="Genome Announc.">
        <title>Genome of the haloarchaeon Natronomonas moolapensis, a neutrophilic member of a previously haloalkaliphilic genus.</title>
        <authorList>
            <person name="Dyall-Smith M.L."/>
            <person name="Pfeiffer F."/>
            <person name="Oberwinkler T."/>
            <person name="Klee K."/>
            <person name="Rampp M."/>
            <person name="Palm P."/>
            <person name="Gross K."/>
            <person name="Schuster S.C."/>
            <person name="Oesterhelt D."/>
        </authorList>
    </citation>
    <scope>NUCLEOTIDE SEQUENCE [LARGE SCALE GENOMIC DNA]</scope>
    <source>
        <strain evidence="7">DSM 18674 / JCM 14361 / 8.8.11</strain>
    </source>
</reference>
<feature type="compositionally biased region" description="Acidic residues" evidence="2">
    <location>
        <begin position="2244"/>
        <end position="2254"/>
    </location>
</feature>
<evidence type="ECO:0000313" key="6">
    <source>
        <dbReference type="EMBL" id="CCQ37823.1"/>
    </source>
</evidence>
<dbReference type="eggNOG" id="arCOG04500">
    <property type="taxonomic scope" value="Archaea"/>
</dbReference>
<dbReference type="eggNOG" id="arCOG03499">
    <property type="taxonomic scope" value="Archaea"/>
</dbReference>